<keyword evidence="5" id="KW-1185">Reference proteome</keyword>
<dbReference type="PANTHER" id="PTHR43283">
    <property type="entry name" value="BETA-LACTAMASE-RELATED"/>
    <property type="match status" value="1"/>
</dbReference>
<evidence type="ECO:0000313" key="5">
    <source>
        <dbReference type="Proteomes" id="UP000654918"/>
    </source>
</evidence>
<reference evidence="4" key="1">
    <citation type="journal article" date="2020" name="Phytopathology">
        <title>Genome Sequence Resources of Colletotrichum truncatum, C. plurivorum, C. musicola, and C. sojae: Four Species Pathogenic to Soybean (Glycine max).</title>
        <authorList>
            <person name="Rogerio F."/>
            <person name="Boufleur T.R."/>
            <person name="Ciampi-Guillardi M."/>
            <person name="Sukno S.A."/>
            <person name="Thon M.R."/>
            <person name="Massola Junior N.S."/>
            <person name="Baroncelli R."/>
        </authorList>
    </citation>
    <scope>NUCLEOTIDE SEQUENCE</scope>
    <source>
        <strain evidence="4">LFN00145</strain>
    </source>
</reference>
<dbReference type="Pfam" id="PF00144">
    <property type="entry name" value="Beta-lactamase"/>
    <property type="match status" value="1"/>
</dbReference>
<feature type="domain" description="Beta-lactamase-related" evidence="3">
    <location>
        <begin position="20"/>
        <end position="376"/>
    </location>
</feature>
<proteinExistence type="inferred from homology"/>
<dbReference type="GO" id="GO:0016787">
    <property type="term" value="F:hydrolase activity"/>
    <property type="evidence" value="ECO:0007669"/>
    <property type="project" value="UniProtKB-KW"/>
</dbReference>
<evidence type="ECO:0000259" key="3">
    <source>
        <dbReference type="Pfam" id="PF00144"/>
    </source>
</evidence>
<name>A0A8H6N7C2_9PEZI</name>
<evidence type="ECO:0000256" key="1">
    <source>
        <dbReference type="ARBA" id="ARBA00009009"/>
    </source>
</evidence>
<dbReference type="SUPFAM" id="SSF56601">
    <property type="entry name" value="beta-lactamase/transpeptidase-like"/>
    <property type="match status" value="1"/>
</dbReference>
<dbReference type="InterPro" id="IPR001466">
    <property type="entry name" value="Beta-lactam-related"/>
</dbReference>
<dbReference type="InterPro" id="IPR050789">
    <property type="entry name" value="Diverse_Enzym_Activities"/>
</dbReference>
<sequence length="395" mass="43386">MTSFDAILAKHTAAGGQKTNDKVLGASFVVVNKNGILYSGSAGRIDHTPDSSTWSTESFTWVASLTKIITSTSFMQLVEQGLIGLDDDLRPLVPQLGQMQILKGFDSDEKPILEDHDTPITSRMLLTHTVGLGYDLADEDLMKWHKATGRKTTNLNGTLEGFTTPLKFKPGEGWCYGTATDWLGHALEKITGKSLGQYMTENIFEPLGMKDTGFWPAKLPHVAERKAVWAYRGEDGSSLTSGPMPVAEEREMESGGAGLWTTAQDYGKFLTALMANRLVKKETLDEICRPQLNERQAAMLNGIAFTWGAVVVEFSSEIPVSHGLGGCINMRDVPGKRKKGSIMWSGMANSRWWMDRESGVAAVMVTQVLPPGDPVSVKLYDELERAVYKEFVQQA</sequence>
<dbReference type="Proteomes" id="UP000654918">
    <property type="component" value="Unassembled WGS sequence"/>
</dbReference>
<dbReference type="AlphaFoldDB" id="A0A8H6N7C2"/>
<protein>
    <submittedName>
        <fullName evidence="4">Beta-lactamase</fullName>
    </submittedName>
</protein>
<organism evidence="4 5">
    <name type="scientific">Colletotrichum plurivorum</name>
    <dbReference type="NCBI Taxonomy" id="2175906"/>
    <lineage>
        <taxon>Eukaryota</taxon>
        <taxon>Fungi</taxon>
        <taxon>Dikarya</taxon>
        <taxon>Ascomycota</taxon>
        <taxon>Pezizomycotina</taxon>
        <taxon>Sordariomycetes</taxon>
        <taxon>Hypocreomycetidae</taxon>
        <taxon>Glomerellales</taxon>
        <taxon>Glomerellaceae</taxon>
        <taxon>Colletotrichum</taxon>
        <taxon>Colletotrichum orchidearum species complex</taxon>
    </lineage>
</organism>
<dbReference type="EMBL" id="WIGO01000220">
    <property type="protein sequence ID" value="KAF6823097.1"/>
    <property type="molecule type" value="Genomic_DNA"/>
</dbReference>
<keyword evidence="2" id="KW-0378">Hydrolase</keyword>
<gene>
    <name evidence="4" type="ORF">CPLU01_11596</name>
</gene>
<comment type="similarity">
    <text evidence="1">Belongs to the class-A beta-lactamase family.</text>
</comment>
<accession>A0A8H6N7C2</accession>
<dbReference type="InterPro" id="IPR012338">
    <property type="entry name" value="Beta-lactam/transpept-like"/>
</dbReference>
<dbReference type="Gene3D" id="3.40.710.10">
    <property type="entry name" value="DD-peptidase/beta-lactamase superfamily"/>
    <property type="match status" value="1"/>
</dbReference>
<dbReference type="PANTHER" id="PTHR43283:SF17">
    <property type="entry name" value="(LOVD), PUTATIVE (AFU_ORTHOLOGUE AFUA_5G00920)-RELATED"/>
    <property type="match status" value="1"/>
</dbReference>
<evidence type="ECO:0000256" key="2">
    <source>
        <dbReference type="ARBA" id="ARBA00022801"/>
    </source>
</evidence>
<comment type="caution">
    <text evidence="4">The sequence shown here is derived from an EMBL/GenBank/DDBJ whole genome shotgun (WGS) entry which is preliminary data.</text>
</comment>
<evidence type="ECO:0000313" key="4">
    <source>
        <dbReference type="EMBL" id="KAF6823097.1"/>
    </source>
</evidence>